<protein>
    <recommendedName>
        <fullName evidence="3">DUF3782 domain-containing protein</fullName>
    </recommendedName>
</protein>
<dbReference type="InterPro" id="IPR011335">
    <property type="entry name" value="Restrct_endonuc-II-like"/>
</dbReference>
<accession>A0A450S3S3</accession>
<gene>
    <name evidence="2" type="ORF">BECKDK2373B_GA0170837_101325</name>
</gene>
<evidence type="ECO:0000313" key="2">
    <source>
        <dbReference type="EMBL" id="VFJ46422.1"/>
    </source>
</evidence>
<reference evidence="2" key="1">
    <citation type="submission" date="2019-02" db="EMBL/GenBank/DDBJ databases">
        <authorList>
            <person name="Gruber-Vodicka R. H."/>
            <person name="Seah K. B. B."/>
        </authorList>
    </citation>
    <scope>NUCLEOTIDE SEQUENCE</scope>
    <source>
        <strain evidence="2">BECK_DK47</strain>
    </source>
</reference>
<sequence length="248" mass="28250">MTIITLFVTLIPLLFRFDLPRPPGYRRQSNGRNPITNGFAPYCTHGVSPAAERTGTQESLMTTIVQEPTPESVWAFMQETARQMRETDQQIQETSQQMRETDRRLKKAEELFTGQWGKLVESLVEGALVPLLREYKISVTRTIRRIKGCHQGQNYEFDILVIDGEELVIVEVKTTLRPEDVTKFLGKMDRCKTWMPEYASLAIHGGVAFIQADAEADRMAEKQNLFVIRATGDSATIVNPKGFLPRTW</sequence>
<evidence type="ECO:0008006" key="3">
    <source>
        <dbReference type="Google" id="ProtNLM"/>
    </source>
</evidence>
<dbReference type="AlphaFoldDB" id="A0A450S3S3"/>
<dbReference type="PANTHER" id="PTHR38753:SF1">
    <property type="entry name" value="SLR1441 PROTEIN"/>
    <property type="match status" value="1"/>
</dbReference>
<proteinExistence type="predicted"/>
<name>A0A450S3S3_9GAMM</name>
<feature type="coiled-coil region" evidence="1">
    <location>
        <begin position="77"/>
        <end position="111"/>
    </location>
</feature>
<dbReference type="PANTHER" id="PTHR38753">
    <property type="entry name" value="SLR1441 PROTEIN"/>
    <property type="match status" value="1"/>
</dbReference>
<dbReference type="SUPFAM" id="SSF52980">
    <property type="entry name" value="Restriction endonuclease-like"/>
    <property type="match status" value="1"/>
</dbReference>
<organism evidence="2">
    <name type="scientific">Candidatus Kentrum sp. DK</name>
    <dbReference type="NCBI Taxonomy" id="2126562"/>
    <lineage>
        <taxon>Bacteria</taxon>
        <taxon>Pseudomonadati</taxon>
        <taxon>Pseudomonadota</taxon>
        <taxon>Gammaproteobacteria</taxon>
        <taxon>Candidatus Kentrum</taxon>
    </lineage>
</organism>
<evidence type="ECO:0000256" key="1">
    <source>
        <dbReference type="SAM" id="Coils"/>
    </source>
</evidence>
<keyword evidence="1" id="KW-0175">Coiled coil</keyword>
<dbReference type="EMBL" id="CAADEX010000013">
    <property type="protein sequence ID" value="VFJ46422.1"/>
    <property type="molecule type" value="Genomic_DNA"/>
</dbReference>